<proteinExistence type="predicted"/>
<reference evidence="2" key="1">
    <citation type="submission" date="2021-01" db="EMBL/GenBank/DDBJ databases">
        <authorList>
            <person name="Corre E."/>
            <person name="Pelletier E."/>
            <person name="Niang G."/>
            <person name="Scheremetjew M."/>
            <person name="Finn R."/>
            <person name="Kale V."/>
            <person name="Holt S."/>
            <person name="Cochrane G."/>
            <person name="Meng A."/>
            <person name="Brown T."/>
            <person name="Cohen L."/>
        </authorList>
    </citation>
    <scope>NUCLEOTIDE SEQUENCE</scope>
    <source>
        <strain evidence="2">Pop2</strain>
    </source>
</reference>
<sequence length="432" mass="48327">MLWEEVPNSIPVHFGSNTKTVVSMASTGTRFSSSTIFRSCCIRTKPSLGTCMLTLMVILLMGASVQFNADFSFANKLSVSSFDANSNGAPSALSLLSSTYSEHGFSSTAPLDNIKLSNSLKYLADVDDLPLQQNDIPFFFHVPRSGGSTMKDIMGSCFGMVMASDVGARDGHKYDKTLQVIEDSEGSKFVNVDTTTAVGIHRAKSLNLVESGLADVIVTQHLHPAATMFNENQRGRMFTMMRNPIERAVSLFHYLGVADWEPTYDPDLAYISIEMYARSKRIEHNWMVRFLSNELERDLTEKHLDVAKEVLRKKCLVGILDEKAESFMRFEKYFGWPLPSEEAKSCHENFIENASNKHDHPLIEEGSAAWELLSVKNDLDMKLYEYGKELFREQARLFMNKNQQPQNAAPVPNQQTAQIGAASDEQNNAPMV</sequence>
<evidence type="ECO:0008006" key="3">
    <source>
        <dbReference type="Google" id="ProtNLM"/>
    </source>
</evidence>
<gene>
    <name evidence="2" type="ORF">DBRI1063_LOCUS9278</name>
</gene>
<dbReference type="PANTHER" id="PTHR32301:SF6">
    <property type="entry name" value="GOLVESIN-RELATED"/>
    <property type="match status" value="1"/>
</dbReference>
<evidence type="ECO:0000256" key="1">
    <source>
        <dbReference type="SAM" id="MobiDB-lite"/>
    </source>
</evidence>
<dbReference type="InterPro" id="IPR027417">
    <property type="entry name" value="P-loop_NTPase"/>
</dbReference>
<feature type="region of interest" description="Disordered" evidence="1">
    <location>
        <begin position="404"/>
        <end position="432"/>
    </location>
</feature>
<organism evidence="2">
    <name type="scientific">Ditylum brightwellii</name>
    <dbReference type="NCBI Taxonomy" id="49249"/>
    <lineage>
        <taxon>Eukaryota</taxon>
        <taxon>Sar</taxon>
        <taxon>Stramenopiles</taxon>
        <taxon>Ochrophyta</taxon>
        <taxon>Bacillariophyta</taxon>
        <taxon>Mediophyceae</taxon>
        <taxon>Lithodesmiophycidae</taxon>
        <taxon>Lithodesmiales</taxon>
        <taxon>Lithodesmiaceae</taxon>
        <taxon>Ditylum</taxon>
    </lineage>
</organism>
<dbReference type="Gene3D" id="3.40.50.300">
    <property type="entry name" value="P-loop containing nucleotide triphosphate hydrolases"/>
    <property type="match status" value="1"/>
</dbReference>
<evidence type="ECO:0000313" key="2">
    <source>
        <dbReference type="EMBL" id="CAD9326683.1"/>
    </source>
</evidence>
<name>A0A7S2EBY5_9STRA</name>
<dbReference type="SUPFAM" id="SSF52540">
    <property type="entry name" value="P-loop containing nucleoside triphosphate hydrolases"/>
    <property type="match status" value="1"/>
</dbReference>
<feature type="compositionally biased region" description="Low complexity" evidence="1">
    <location>
        <begin position="404"/>
        <end position="418"/>
    </location>
</feature>
<dbReference type="InterPro" id="IPR053259">
    <property type="entry name" value="Golvesin-related_Golgi"/>
</dbReference>
<dbReference type="PANTHER" id="PTHR32301">
    <property type="entry name" value="COUNTIN RECEPTOR CNR3-RELATED"/>
    <property type="match status" value="1"/>
</dbReference>
<protein>
    <recommendedName>
        <fullName evidence="3">Sulfotransferase domain-containing protein</fullName>
    </recommendedName>
</protein>
<dbReference type="EMBL" id="HBGN01014507">
    <property type="protein sequence ID" value="CAD9326683.1"/>
    <property type="molecule type" value="Transcribed_RNA"/>
</dbReference>
<accession>A0A7S2EBY5</accession>
<dbReference type="AlphaFoldDB" id="A0A7S2EBY5"/>